<organism evidence="1 2">
    <name type="scientific">Armillaria solidipes</name>
    <dbReference type="NCBI Taxonomy" id="1076256"/>
    <lineage>
        <taxon>Eukaryota</taxon>
        <taxon>Fungi</taxon>
        <taxon>Dikarya</taxon>
        <taxon>Basidiomycota</taxon>
        <taxon>Agaricomycotina</taxon>
        <taxon>Agaricomycetes</taxon>
        <taxon>Agaricomycetidae</taxon>
        <taxon>Agaricales</taxon>
        <taxon>Marasmiineae</taxon>
        <taxon>Physalacriaceae</taxon>
        <taxon>Armillaria</taxon>
    </lineage>
</organism>
<evidence type="ECO:0000313" key="1">
    <source>
        <dbReference type="EMBL" id="PBK60860.1"/>
    </source>
</evidence>
<dbReference type="EMBL" id="KZ293481">
    <property type="protein sequence ID" value="PBK60860.1"/>
    <property type="molecule type" value="Genomic_DNA"/>
</dbReference>
<protein>
    <submittedName>
        <fullName evidence="1">Uncharacterized protein</fullName>
    </submittedName>
</protein>
<dbReference type="Proteomes" id="UP000218334">
    <property type="component" value="Unassembled WGS sequence"/>
</dbReference>
<name>A0A2H3ATG1_9AGAR</name>
<reference evidence="2" key="1">
    <citation type="journal article" date="2017" name="Nat. Ecol. Evol.">
        <title>Genome expansion and lineage-specific genetic innovations in the forest pathogenic fungi Armillaria.</title>
        <authorList>
            <person name="Sipos G."/>
            <person name="Prasanna A.N."/>
            <person name="Walter M.C."/>
            <person name="O'Connor E."/>
            <person name="Balint B."/>
            <person name="Krizsan K."/>
            <person name="Kiss B."/>
            <person name="Hess J."/>
            <person name="Varga T."/>
            <person name="Slot J."/>
            <person name="Riley R."/>
            <person name="Boka B."/>
            <person name="Rigling D."/>
            <person name="Barry K."/>
            <person name="Lee J."/>
            <person name="Mihaltcheva S."/>
            <person name="LaButti K."/>
            <person name="Lipzen A."/>
            <person name="Waldron R."/>
            <person name="Moloney N.M."/>
            <person name="Sperisen C."/>
            <person name="Kredics L."/>
            <person name="Vagvoelgyi C."/>
            <person name="Patrignani A."/>
            <person name="Fitzpatrick D."/>
            <person name="Nagy I."/>
            <person name="Doyle S."/>
            <person name="Anderson J.B."/>
            <person name="Grigoriev I.V."/>
            <person name="Gueldener U."/>
            <person name="Muensterkoetter M."/>
            <person name="Nagy L.G."/>
        </authorList>
    </citation>
    <scope>NUCLEOTIDE SEQUENCE [LARGE SCALE GENOMIC DNA]</scope>
    <source>
        <strain evidence="2">28-4</strain>
    </source>
</reference>
<proteinExistence type="predicted"/>
<keyword evidence="2" id="KW-1185">Reference proteome</keyword>
<evidence type="ECO:0000313" key="2">
    <source>
        <dbReference type="Proteomes" id="UP000218334"/>
    </source>
</evidence>
<accession>A0A2H3ATG1</accession>
<dbReference type="AlphaFoldDB" id="A0A2H3ATG1"/>
<gene>
    <name evidence="1" type="ORF">ARMSODRAFT_679932</name>
</gene>
<sequence>MWRLKALIRISSKTKHCSGWGGGIRRISEDSVLLHAIWCTTRLTPTDRRNARIWRIYLDEGAKMDTETLTGVHNTTDVLLALTGRFLQYCVVQTSQNIQADYNQVSMPVLCKSSRLLLEWFTTHRPTLTYHLTR</sequence>